<proteinExistence type="predicted"/>
<evidence type="ECO:0008006" key="4">
    <source>
        <dbReference type="Google" id="ProtNLM"/>
    </source>
</evidence>
<evidence type="ECO:0000256" key="1">
    <source>
        <dbReference type="SAM" id="Coils"/>
    </source>
</evidence>
<reference evidence="2" key="1">
    <citation type="journal article" date="2021" name="Microorganisms">
        <title>The Ever-Expanding Pseudomonas Genus: Description of 43 New Species and Partition of the Pseudomonas putida Group.</title>
        <authorList>
            <person name="Girard L."/>
            <person name="Lood C."/>
            <person name="Hofte M."/>
            <person name="Vandamme P."/>
            <person name="Rokni-Zadeh H."/>
            <person name="van Noort V."/>
            <person name="Lavigne R."/>
            <person name="De Mot R."/>
        </authorList>
    </citation>
    <scope>NUCLEOTIDE SEQUENCE</scope>
    <source>
        <strain evidence="2">COW40</strain>
    </source>
</reference>
<dbReference type="RefSeq" id="WP_217842724.1">
    <property type="nucleotide sequence ID" value="NZ_CP077076.1"/>
</dbReference>
<name>A0ABX8NAD8_9PSED</name>
<organism evidence="2 3">
    <name type="scientific">Pseudomonas fakonensis</name>
    <dbReference type="NCBI Taxonomy" id="2842355"/>
    <lineage>
        <taxon>Bacteria</taxon>
        <taxon>Pseudomonadati</taxon>
        <taxon>Pseudomonadota</taxon>
        <taxon>Gammaproteobacteria</taxon>
        <taxon>Pseudomonadales</taxon>
        <taxon>Pseudomonadaceae</taxon>
        <taxon>Pseudomonas</taxon>
    </lineage>
</organism>
<evidence type="ECO:0000313" key="2">
    <source>
        <dbReference type="EMBL" id="QXH53319.1"/>
    </source>
</evidence>
<dbReference type="EMBL" id="CP077076">
    <property type="protein sequence ID" value="QXH53319.1"/>
    <property type="molecule type" value="Genomic_DNA"/>
</dbReference>
<gene>
    <name evidence="2" type="ORF">KSS94_09460</name>
</gene>
<evidence type="ECO:0000313" key="3">
    <source>
        <dbReference type="Proteomes" id="UP001046350"/>
    </source>
</evidence>
<feature type="coiled-coil region" evidence="1">
    <location>
        <begin position="18"/>
        <end position="80"/>
    </location>
</feature>
<keyword evidence="3" id="KW-1185">Reference proteome</keyword>
<sequence>MNADVTISDDRFAFFTREELLEQQCMLLENELDVMSEELAGSREKIATLVLMWSGVRSELRRTEAELNAMKYELQTVKALEARQVGPA</sequence>
<dbReference type="Proteomes" id="UP001046350">
    <property type="component" value="Chromosome"/>
</dbReference>
<keyword evidence="1" id="KW-0175">Coiled coil</keyword>
<protein>
    <recommendedName>
        <fullName evidence="4">Cell division protein ZapB</fullName>
    </recommendedName>
</protein>
<accession>A0ABX8NAD8</accession>